<keyword evidence="2" id="KW-1185">Reference proteome</keyword>
<protein>
    <submittedName>
        <fullName evidence="1">Uncharacterized protein</fullName>
    </submittedName>
</protein>
<evidence type="ECO:0000313" key="2">
    <source>
        <dbReference type="Proteomes" id="UP000053097"/>
    </source>
</evidence>
<dbReference type="AlphaFoldDB" id="A0A026WZC5"/>
<dbReference type="Proteomes" id="UP000053097">
    <property type="component" value="Unassembled WGS sequence"/>
</dbReference>
<dbReference type="EMBL" id="KK107055">
    <property type="protein sequence ID" value="EZA61392.1"/>
    <property type="molecule type" value="Genomic_DNA"/>
</dbReference>
<evidence type="ECO:0000313" key="1">
    <source>
        <dbReference type="EMBL" id="EZA61392.1"/>
    </source>
</evidence>
<accession>A0A026WZC5</accession>
<reference evidence="1 2" key="1">
    <citation type="journal article" date="2014" name="Curr. Biol.">
        <title>The genome of the clonal raider ant Cerapachys biroi.</title>
        <authorList>
            <person name="Oxley P.R."/>
            <person name="Ji L."/>
            <person name="Fetter-Pruneda I."/>
            <person name="McKenzie S.K."/>
            <person name="Li C."/>
            <person name="Hu H."/>
            <person name="Zhang G."/>
            <person name="Kronauer D.J."/>
        </authorList>
    </citation>
    <scope>NUCLEOTIDE SEQUENCE [LARGE SCALE GENOMIC DNA]</scope>
</reference>
<proteinExistence type="predicted"/>
<name>A0A026WZC5_OOCBI</name>
<gene>
    <name evidence="1" type="ORF">X777_12299</name>
</gene>
<sequence>MRELGQTNVSNDAVTETDMEISGKTDDLWSFHDDLLKIKTLNAVQRHEDEMPTDLKHYLD</sequence>
<organism evidence="1 2">
    <name type="scientific">Ooceraea biroi</name>
    <name type="common">Clonal raider ant</name>
    <name type="synonym">Cerapachys biroi</name>
    <dbReference type="NCBI Taxonomy" id="2015173"/>
    <lineage>
        <taxon>Eukaryota</taxon>
        <taxon>Metazoa</taxon>
        <taxon>Ecdysozoa</taxon>
        <taxon>Arthropoda</taxon>
        <taxon>Hexapoda</taxon>
        <taxon>Insecta</taxon>
        <taxon>Pterygota</taxon>
        <taxon>Neoptera</taxon>
        <taxon>Endopterygota</taxon>
        <taxon>Hymenoptera</taxon>
        <taxon>Apocrita</taxon>
        <taxon>Aculeata</taxon>
        <taxon>Formicoidea</taxon>
        <taxon>Formicidae</taxon>
        <taxon>Dorylinae</taxon>
        <taxon>Ooceraea</taxon>
    </lineage>
</organism>